<evidence type="ECO:0000256" key="5">
    <source>
        <dbReference type="ARBA" id="ARBA00023014"/>
    </source>
</evidence>
<name>A0A1C1C9P4_9EURO</name>
<dbReference type="PANTHER" id="PTHR43756">
    <property type="entry name" value="CHOLINE MONOOXYGENASE, CHLOROPLASTIC"/>
    <property type="match status" value="1"/>
</dbReference>
<dbReference type="InterPro" id="IPR001663">
    <property type="entry name" value="Rng_hydr_dOase-A"/>
</dbReference>
<dbReference type="Pfam" id="PF00355">
    <property type="entry name" value="Rieske"/>
    <property type="match status" value="1"/>
</dbReference>
<dbReference type="AlphaFoldDB" id="A0A1C1C9P4"/>
<dbReference type="Proteomes" id="UP000094526">
    <property type="component" value="Unassembled WGS sequence"/>
</dbReference>
<dbReference type="OrthoDB" id="426882at2759"/>
<dbReference type="InterPro" id="IPR017941">
    <property type="entry name" value="Rieske_2Fe-2S"/>
</dbReference>
<evidence type="ECO:0000256" key="1">
    <source>
        <dbReference type="ARBA" id="ARBA00022714"/>
    </source>
</evidence>
<evidence type="ECO:0000256" key="3">
    <source>
        <dbReference type="ARBA" id="ARBA00023002"/>
    </source>
</evidence>
<dbReference type="PROSITE" id="PS51296">
    <property type="entry name" value="RIESKE"/>
    <property type="match status" value="1"/>
</dbReference>
<dbReference type="CDD" id="cd03469">
    <property type="entry name" value="Rieske_RO_Alpha_N"/>
    <property type="match status" value="1"/>
</dbReference>
<sequence>MFQTAGSYRVIEHAAGFPLILVLGKDHVLRCFHNVCRHRAYPVISSNKVGCRPNLGCKYHGWTYNLSGKLIQAPKFENAEGFRKDQNSLFEVKTEIDDDGIVTVDLSSESKGNPVLDINKFSKGWTESWEVNGAFNWKVAECADAFKFPTLARNDGDVQVRLGLAGKSKHVKPSILAEFVALPGHNAQLLMTIHPKTAETCTVYCTLFTATPRSASSLTLGSAKSDIAQCVSSLEKLYARVKESDAIPPTVHDLAFLDKLKAHRRLEQSLGRKAWPTSIGGKTNSSRFNIAESLCQELEASVPTCGVGGGIGTSTASFSW</sequence>
<gene>
    <name evidence="7" type="ORF">CLCR_05999</name>
</gene>
<keyword evidence="1" id="KW-0001">2Fe-2S</keyword>
<dbReference type="GO" id="GO:0016491">
    <property type="term" value="F:oxidoreductase activity"/>
    <property type="evidence" value="ECO:0007669"/>
    <property type="project" value="UniProtKB-KW"/>
</dbReference>
<evidence type="ECO:0000313" key="8">
    <source>
        <dbReference type="Proteomes" id="UP000094526"/>
    </source>
</evidence>
<dbReference type="PANTHER" id="PTHR43756:SF6">
    <property type="entry name" value="CLUSTER-BINDING PROTEIN, PUTATIVE (AFU_ORTHOLOGUE AFUA_6G03920)-RELATED"/>
    <property type="match status" value="1"/>
</dbReference>
<organism evidence="7 8">
    <name type="scientific">Cladophialophora carrionii</name>
    <dbReference type="NCBI Taxonomy" id="86049"/>
    <lineage>
        <taxon>Eukaryota</taxon>
        <taxon>Fungi</taxon>
        <taxon>Dikarya</taxon>
        <taxon>Ascomycota</taxon>
        <taxon>Pezizomycotina</taxon>
        <taxon>Eurotiomycetes</taxon>
        <taxon>Chaetothyriomycetidae</taxon>
        <taxon>Chaetothyriales</taxon>
        <taxon>Herpotrichiellaceae</taxon>
        <taxon>Cladophialophora</taxon>
    </lineage>
</organism>
<evidence type="ECO:0000259" key="6">
    <source>
        <dbReference type="PROSITE" id="PS51296"/>
    </source>
</evidence>
<evidence type="ECO:0000256" key="2">
    <source>
        <dbReference type="ARBA" id="ARBA00022723"/>
    </source>
</evidence>
<dbReference type="InterPro" id="IPR036922">
    <property type="entry name" value="Rieske_2Fe-2S_sf"/>
</dbReference>
<reference evidence="8" key="1">
    <citation type="submission" date="2015-07" db="EMBL/GenBank/DDBJ databases">
        <authorList>
            <person name="Teixeira M.M."/>
            <person name="Souza R.C."/>
            <person name="Almeida L.G."/>
            <person name="Vicente V.A."/>
            <person name="de Hoog S."/>
            <person name="Bocca A.L."/>
            <person name="de Almeida S.R."/>
            <person name="Vasconcelos A.T."/>
            <person name="Felipe M.S."/>
        </authorList>
    </citation>
    <scope>NUCLEOTIDE SEQUENCE [LARGE SCALE GENOMIC DNA]</scope>
    <source>
        <strain evidence="8">KSF</strain>
    </source>
</reference>
<dbReference type="GO" id="GO:0051537">
    <property type="term" value="F:2 iron, 2 sulfur cluster binding"/>
    <property type="evidence" value="ECO:0007669"/>
    <property type="project" value="UniProtKB-KW"/>
</dbReference>
<keyword evidence="5" id="KW-0411">Iron-sulfur</keyword>
<dbReference type="SUPFAM" id="SSF50022">
    <property type="entry name" value="ISP domain"/>
    <property type="match status" value="1"/>
</dbReference>
<dbReference type="EMBL" id="LGRB01000020">
    <property type="protein sequence ID" value="OCT45188.1"/>
    <property type="molecule type" value="Genomic_DNA"/>
</dbReference>
<dbReference type="eggNOG" id="ENOG502QQJW">
    <property type="taxonomic scope" value="Eukaryota"/>
</dbReference>
<accession>A0A1C1C9P4</accession>
<keyword evidence="8" id="KW-1185">Reference proteome</keyword>
<comment type="caution">
    <text evidence="7">The sequence shown here is derived from an EMBL/GenBank/DDBJ whole genome shotgun (WGS) entry which is preliminary data.</text>
</comment>
<keyword evidence="4" id="KW-0408">Iron</keyword>
<dbReference type="Gene3D" id="2.102.10.10">
    <property type="entry name" value="Rieske [2Fe-2S] iron-sulphur domain"/>
    <property type="match status" value="1"/>
</dbReference>
<protein>
    <recommendedName>
        <fullName evidence="6">Rieske domain-containing protein</fullName>
    </recommendedName>
</protein>
<dbReference type="VEuPathDB" id="FungiDB:G647_07842"/>
<keyword evidence="3" id="KW-0560">Oxidoreductase</keyword>
<dbReference type="VEuPathDB" id="FungiDB:CLCR_05999"/>
<evidence type="ECO:0000256" key="4">
    <source>
        <dbReference type="ARBA" id="ARBA00023004"/>
    </source>
</evidence>
<proteinExistence type="predicted"/>
<dbReference type="STRING" id="86049.A0A1C1C9P4"/>
<evidence type="ECO:0000313" key="7">
    <source>
        <dbReference type="EMBL" id="OCT45188.1"/>
    </source>
</evidence>
<feature type="domain" description="Rieske" evidence="6">
    <location>
        <begin position="15"/>
        <end position="83"/>
    </location>
</feature>
<keyword evidence="2" id="KW-0479">Metal-binding</keyword>
<dbReference type="GO" id="GO:0046872">
    <property type="term" value="F:metal ion binding"/>
    <property type="evidence" value="ECO:0007669"/>
    <property type="project" value="UniProtKB-KW"/>
</dbReference>